<evidence type="ECO:0000313" key="1">
    <source>
        <dbReference type="EMBL" id="RBP36977.1"/>
    </source>
</evidence>
<sequence length="175" mass="20147">MSPRLRVLVFVVFLILLAIPVVYVAVTWSPENPLRFRAVLVEGSTAPVGWRNLEIYVENVSPAPIHLLEYTVGTSYTYSIPLGYKPRGPFDSTHSQARFIPAGGEVRTWHFIREADLKEENGRYWMQYACYTSTKMRGLKVLGWVHAHSPQWLRGYFPTQHLYYDSVPMSVPSRE</sequence>
<protein>
    <submittedName>
        <fullName evidence="1">Uncharacterized protein</fullName>
    </submittedName>
</protein>
<gene>
    <name evidence="1" type="ORF">DES53_115118</name>
</gene>
<dbReference type="RefSeq" id="WP_113961751.1">
    <property type="nucleotide sequence ID" value="NZ_QNRR01000015.1"/>
</dbReference>
<dbReference type="AlphaFoldDB" id="A0A366H6E5"/>
<dbReference type="EMBL" id="QNRR01000015">
    <property type="protein sequence ID" value="RBP36977.1"/>
    <property type="molecule type" value="Genomic_DNA"/>
</dbReference>
<reference evidence="1 2" key="1">
    <citation type="submission" date="2018-06" db="EMBL/GenBank/DDBJ databases">
        <title>Genomic Encyclopedia of Type Strains, Phase IV (KMG-IV): sequencing the most valuable type-strain genomes for metagenomic binning, comparative biology and taxonomic classification.</title>
        <authorList>
            <person name="Goeker M."/>
        </authorList>
    </citation>
    <scope>NUCLEOTIDE SEQUENCE [LARGE SCALE GENOMIC DNA]</scope>
    <source>
        <strain evidence="1 2">DSM 25532</strain>
    </source>
</reference>
<keyword evidence="2" id="KW-1185">Reference proteome</keyword>
<name>A0A366H6E5_9BACT</name>
<proteinExistence type="predicted"/>
<dbReference type="Proteomes" id="UP000253426">
    <property type="component" value="Unassembled WGS sequence"/>
</dbReference>
<comment type="caution">
    <text evidence="1">The sequence shown here is derived from an EMBL/GenBank/DDBJ whole genome shotgun (WGS) entry which is preliminary data.</text>
</comment>
<organism evidence="1 2">
    <name type="scientific">Roseimicrobium gellanilyticum</name>
    <dbReference type="NCBI Taxonomy" id="748857"/>
    <lineage>
        <taxon>Bacteria</taxon>
        <taxon>Pseudomonadati</taxon>
        <taxon>Verrucomicrobiota</taxon>
        <taxon>Verrucomicrobiia</taxon>
        <taxon>Verrucomicrobiales</taxon>
        <taxon>Verrucomicrobiaceae</taxon>
        <taxon>Roseimicrobium</taxon>
    </lineage>
</organism>
<accession>A0A366H6E5</accession>
<evidence type="ECO:0000313" key="2">
    <source>
        <dbReference type="Proteomes" id="UP000253426"/>
    </source>
</evidence>